<proteinExistence type="predicted"/>
<dbReference type="SMART" id="SM00267">
    <property type="entry name" value="GGDEF"/>
    <property type="match status" value="1"/>
</dbReference>
<protein>
    <recommendedName>
        <fullName evidence="2">GGDEF domain-containing protein</fullName>
    </recommendedName>
</protein>
<feature type="domain" description="GGDEF" evidence="2">
    <location>
        <begin position="231"/>
        <end position="363"/>
    </location>
</feature>
<dbReference type="InterPro" id="IPR043128">
    <property type="entry name" value="Rev_trsase/Diguanyl_cyclase"/>
</dbReference>
<evidence type="ECO:0000259" key="2">
    <source>
        <dbReference type="PROSITE" id="PS50887"/>
    </source>
</evidence>
<feature type="transmembrane region" description="Helical" evidence="1">
    <location>
        <begin position="47"/>
        <end position="67"/>
    </location>
</feature>
<keyword evidence="1" id="KW-0812">Transmembrane</keyword>
<dbReference type="SUPFAM" id="SSF55073">
    <property type="entry name" value="Nucleotide cyclase"/>
    <property type="match status" value="1"/>
</dbReference>
<dbReference type="Gene3D" id="3.30.70.270">
    <property type="match status" value="1"/>
</dbReference>
<dbReference type="AlphaFoldDB" id="A0A0F9VP32"/>
<accession>A0A0F9VP32</accession>
<dbReference type="Pfam" id="PF00990">
    <property type="entry name" value="GGDEF"/>
    <property type="match status" value="1"/>
</dbReference>
<dbReference type="InterPro" id="IPR029787">
    <property type="entry name" value="Nucleotide_cyclase"/>
</dbReference>
<dbReference type="NCBIfam" id="TIGR00254">
    <property type="entry name" value="GGDEF"/>
    <property type="match status" value="1"/>
</dbReference>
<feature type="transmembrane region" description="Helical" evidence="1">
    <location>
        <begin position="106"/>
        <end position="124"/>
    </location>
</feature>
<dbReference type="InterPro" id="IPR050469">
    <property type="entry name" value="Diguanylate_Cyclase"/>
</dbReference>
<dbReference type="PANTHER" id="PTHR45138:SF9">
    <property type="entry name" value="DIGUANYLATE CYCLASE DGCM-RELATED"/>
    <property type="match status" value="1"/>
</dbReference>
<evidence type="ECO:0000313" key="3">
    <source>
        <dbReference type="EMBL" id="KKO06851.1"/>
    </source>
</evidence>
<keyword evidence="1" id="KW-0472">Membrane</keyword>
<dbReference type="PANTHER" id="PTHR45138">
    <property type="entry name" value="REGULATORY COMPONENTS OF SENSORY TRANSDUCTION SYSTEM"/>
    <property type="match status" value="1"/>
</dbReference>
<evidence type="ECO:0000256" key="1">
    <source>
        <dbReference type="SAM" id="Phobius"/>
    </source>
</evidence>
<feature type="transmembrane region" description="Helical" evidence="1">
    <location>
        <begin position="21"/>
        <end position="41"/>
    </location>
</feature>
<comment type="caution">
    <text evidence="3">The sequence shown here is derived from an EMBL/GenBank/DDBJ whole genome shotgun (WGS) entry which is preliminary data.</text>
</comment>
<dbReference type="InterPro" id="IPR000160">
    <property type="entry name" value="GGDEF_dom"/>
</dbReference>
<name>A0A0F9VP32_9ZZZZ</name>
<gene>
    <name evidence="3" type="ORF">LCGC14_0060350</name>
</gene>
<sequence>MDQQEAVDSIAKDQRLRLKRMTWGFGSQVSTWLVIAGLYLFGMIPGLPIAIYFLLILAANLVFVALIQSNINLRFKDPSLTAAQIITPIWPAVFVMFFVADPQARTAFLLAATSGMMFGSFVLTRRGMLSVGAFILTSYLALLTALHLFAPERMDWRVELIIVFTYASVLLTVAYLGSYIASIRLKLKEKNRELAELAACDPLTQLPNRRSLMSQLTQEVARVERRSADEHELCVSMLDVDHFKRINDTWGHDAGDAILCRISNELRKIMRQGDFLGRFGGEEFIVILPESTLEAAQRTAERIQDCVASLAFPELPDGERITVSQGLAIYQPGERIETTLKRADEALYIAKENGRNQIIVSDIPERT</sequence>
<dbReference type="EMBL" id="LAZR01000014">
    <property type="protein sequence ID" value="KKO06851.1"/>
    <property type="molecule type" value="Genomic_DNA"/>
</dbReference>
<dbReference type="PROSITE" id="PS50887">
    <property type="entry name" value="GGDEF"/>
    <property type="match status" value="1"/>
</dbReference>
<dbReference type="GO" id="GO:0052621">
    <property type="term" value="F:diguanylate cyclase activity"/>
    <property type="evidence" value="ECO:0007669"/>
    <property type="project" value="TreeGrafter"/>
</dbReference>
<dbReference type="FunFam" id="3.30.70.270:FF:000001">
    <property type="entry name" value="Diguanylate cyclase domain protein"/>
    <property type="match status" value="1"/>
</dbReference>
<dbReference type="CDD" id="cd01949">
    <property type="entry name" value="GGDEF"/>
    <property type="match status" value="1"/>
</dbReference>
<feature type="transmembrane region" description="Helical" evidence="1">
    <location>
        <begin position="161"/>
        <end position="182"/>
    </location>
</feature>
<feature type="transmembrane region" description="Helical" evidence="1">
    <location>
        <begin position="79"/>
        <end position="100"/>
    </location>
</feature>
<organism evidence="3">
    <name type="scientific">marine sediment metagenome</name>
    <dbReference type="NCBI Taxonomy" id="412755"/>
    <lineage>
        <taxon>unclassified sequences</taxon>
        <taxon>metagenomes</taxon>
        <taxon>ecological metagenomes</taxon>
    </lineage>
</organism>
<reference evidence="3" key="1">
    <citation type="journal article" date="2015" name="Nature">
        <title>Complex archaea that bridge the gap between prokaryotes and eukaryotes.</title>
        <authorList>
            <person name="Spang A."/>
            <person name="Saw J.H."/>
            <person name="Jorgensen S.L."/>
            <person name="Zaremba-Niedzwiedzka K."/>
            <person name="Martijn J."/>
            <person name="Lind A.E."/>
            <person name="van Eijk R."/>
            <person name="Schleper C."/>
            <person name="Guy L."/>
            <person name="Ettema T.J."/>
        </authorList>
    </citation>
    <scope>NUCLEOTIDE SEQUENCE</scope>
</reference>
<keyword evidence="1" id="KW-1133">Transmembrane helix</keyword>
<feature type="transmembrane region" description="Helical" evidence="1">
    <location>
        <begin position="131"/>
        <end position="149"/>
    </location>
</feature>